<dbReference type="SUPFAM" id="SSF69012">
    <property type="entry name" value="alpha-ketoacid dehydrogenase kinase, N-terminal domain"/>
    <property type="match status" value="1"/>
</dbReference>
<dbReference type="Pfam" id="PF10436">
    <property type="entry name" value="BCDHK_Adom3"/>
    <property type="match status" value="1"/>
</dbReference>
<dbReference type="AlphaFoldDB" id="A0A1X0NJE4"/>
<sequence length="445" mass="50890">MLRSSLRCLTPSLRDLIHRLDSFEKEIIELKAFRQAVETSSPDVAAAAEALAKERRKAKPQIDVVLENPLTAGEFVELNQFYALQIMQSLPLGNMVHIRTFEDLCAHAKLVHREYLVRVAQRARALTHAPVGLSQMPSIQELRRWYEWSFHDVKSTSPPVDRQSALNFDTLIRRVFLRHYNVSALLTDAMYELGERERWTERSFSDKSLADTFEELQEFFHGFCMGRVRLRFLVGNYMYLSTRILDVEPKDSEKLTVPLFFDHDPEKFAGQICRECSLTQLLKCAIRSARDIYDEADIELRIAGDESLTFVGIPYILYDILSAMIDDAIQANLLRQETFGVACTPVVITLAQQEGNERFCVRVSDTAGGMPLGKAEHVLRYWSFYKTEEKEPKLSSTWIHSPIRMPYAYCAAQTIGGDISVFSIEGYGTDRILYLPSTGVQNIHI</sequence>
<keyword evidence="5 7" id="KW-0067">ATP-binding</keyword>
<accession>A0A1X0NJE4</accession>
<proteinExistence type="inferred from homology"/>
<keyword evidence="10" id="KW-1185">Reference proteome</keyword>
<comment type="caution">
    <text evidence="9">The sequence shown here is derived from an EMBL/GenBank/DDBJ whole genome shotgun (WGS) entry which is preliminary data.</text>
</comment>
<evidence type="ECO:0000256" key="7">
    <source>
        <dbReference type="RuleBase" id="RU366032"/>
    </source>
</evidence>
<evidence type="ECO:0000256" key="1">
    <source>
        <dbReference type="ARBA" id="ARBA00006155"/>
    </source>
</evidence>
<evidence type="ECO:0000256" key="6">
    <source>
        <dbReference type="ARBA" id="ARBA00023128"/>
    </source>
</evidence>
<dbReference type="InterPro" id="IPR036890">
    <property type="entry name" value="HATPase_C_sf"/>
</dbReference>
<dbReference type="PANTHER" id="PTHR11947">
    <property type="entry name" value="PYRUVATE DEHYDROGENASE KINASE"/>
    <property type="match status" value="1"/>
</dbReference>
<evidence type="ECO:0000313" key="9">
    <source>
        <dbReference type="EMBL" id="ORC84628.1"/>
    </source>
</evidence>
<dbReference type="InterPro" id="IPR018955">
    <property type="entry name" value="BCDHK/PDK_N"/>
</dbReference>
<dbReference type="RefSeq" id="XP_028878694.1">
    <property type="nucleotide sequence ID" value="XM_029030095.1"/>
</dbReference>
<evidence type="ECO:0000256" key="2">
    <source>
        <dbReference type="ARBA" id="ARBA00022679"/>
    </source>
</evidence>
<evidence type="ECO:0000256" key="5">
    <source>
        <dbReference type="ARBA" id="ARBA00022840"/>
    </source>
</evidence>
<dbReference type="EMBL" id="NBCO01000043">
    <property type="protein sequence ID" value="ORC84628.1"/>
    <property type="molecule type" value="Genomic_DNA"/>
</dbReference>
<keyword evidence="2 7" id="KW-0808">Transferase</keyword>
<evidence type="ECO:0000256" key="3">
    <source>
        <dbReference type="ARBA" id="ARBA00022741"/>
    </source>
</evidence>
<keyword evidence="4 7" id="KW-0418">Kinase</keyword>
<name>A0A1X0NJE4_9TRYP</name>
<evidence type="ECO:0000313" key="10">
    <source>
        <dbReference type="Proteomes" id="UP000192257"/>
    </source>
</evidence>
<keyword evidence="6 7" id="KW-0496">Mitochondrion</keyword>
<dbReference type="GO" id="GO:0004740">
    <property type="term" value="F:pyruvate dehydrogenase (acetyl-transferring) kinase activity"/>
    <property type="evidence" value="ECO:0007669"/>
    <property type="project" value="TreeGrafter"/>
</dbReference>
<dbReference type="GO" id="GO:0005759">
    <property type="term" value="C:mitochondrial matrix"/>
    <property type="evidence" value="ECO:0007669"/>
    <property type="project" value="UniProtKB-SubCell"/>
</dbReference>
<reference evidence="9 10" key="1">
    <citation type="submission" date="2017-03" db="EMBL/GenBank/DDBJ databases">
        <title>An alternative strategy for trypanosome survival in the mammalian bloodstream revealed through genome and transcriptome analysis of the ubiquitous bovine parasite Trypanosoma (Megatrypanum) theileri.</title>
        <authorList>
            <person name="Kelly S."/>
            <person name="Ivens A."/>
            <person name="Mott A."/>
            <person name="O'Neill E."/>
            <person name="Emms D."/>
            <person name="Macleod O."/>
            <person name="Voorheis P."/>
            <person name="Matthews J."/>
            <person name="Matthews K."/>
            <person name="Carrington M."/>
        </authorList>
    </citation>
    <scope>NUCLEOTIDE SEQUENCE [LARGE SCALE GENOMIC DNA]</scope>
    <source>
        <strain evidence="9">Edinburgh</strain>
    </source>
</reference>
<keyword evidence="3 7" id="KW-0547">Nucleotide-binding</keyword>
<dbReference type="Proteomes" id="UP000192257">
    <property type="component" value="Unassembled WGS sequence"/>
</dbReference>
<dbReference type="InterPro" id="IPR039028">
    <property type="entry name" value="BCKD/PDK"/>
</dbReference>
<dbReference type="InterPro" id="IPR036784">
    <property type="entry name" value="AK/P_DHK_N_sf"/>
</dbReference>
<dbReference type="PANTHER" id="PTHR11947:SF40">
    <property type="entry name" value="PROTEIN-SERINE_THREONINE KINASE"/>
    <property type="match status" value="1"/>
</dbReference>
<dbReference type="EC" id="2.7.11.-" evidence="7"/>
<protein>
    <recommendedName>
        <fullName evidence="7">Protein-serine/threonine kinase</fullName>
        <ecNumber evidence="7">2.7.11.-</ecNumber>
    </recommendedName>
</protein>
<comment type="similarity">
    <text evidence="1 7">Belongs to the PDK/BCKDK protein kinase family.</text>
</comment>
<keyword evidence="9" id="KW-0670">Pyruvate</keyword>
<dbReference type="GO" id="GO:0010906">
    <property type="term" value="P:regulation of glucose metabolic process"/>
    <property type="evidence" value="ECO:0007669"/>
    <property type="project" value="TreeGrafter"/>
</dbReference>
<dbReference type="Gene3D" id="3.30.565.10">
    <property type="entry name" value="Histidine kinase-like ATPase, C-terminal domain"/>
    <property type="match status" value="1"/>
</dbReference>
<evidence type="ECO:0000259" key="8">
    <source>
        <dbReference type="Pfam" id="PF10436"/>
    </source>
</evidence>
<dbReference type="GeneID" id="39989875"/>
<feature type="domain" description="Branched-chain alpha-ketoacid dehydrogenase kinase/Pyruvate dehydrogenase kinase N-terminal" evidence="8">
    <location>
        <begin position="94"/>
        <end position="273"/>
    </location>
</feature>
<comment type="subcellular location">
    <subcellularLocation>
        <location evidence="7">Mitochondrion matrix</location>
    </subcellularLocation>
</comment>
<dbReference type="VEuPathDB" id="TriTrypDB:TM35_000431960"/>
<dbReference type="OrthoDB" id="241648at2759"/>
<dbReference type="SUPFAM" id="SSF55874">
    <property type="entry name" value="ATPase domain of HSP90 chaperone/DNA topoisomerase II/histidine kinase"/>
    <property type="match status" value="1"/>
</dbReference>
<dbReference type="GO" id="GO:0005524">
    <property type="term" value="F:ATP binding"/>
    <property type="evidence" value="ECO:0007669"/>
    <property type="project" value="UniProtKB-UniRule"/>
</dbReference>
<organism evidence="9 10">
    <name type="scientific">Trypanosoma theileri</name>
    <dbReference type="NCBI Taxonomy" id="67003"/>
    <lineage>
        <taxon>Eukaryota</taxon>
        <taxon>Discoba</taxon>
        <taxon>Euglenozoa</taxon>
        <taxon>Kinetoplastea</taxon>
        <taxon>Metakinetoplastina</taxon>
        <taxon>Trypanosomatida</taxon>
        <taxon>Trypanosomatidae</taxon>
        <taxon>Trypanosoma</taxon>
    </lineage>
</organism>
<dbReference type="STRING" id="67003.A0A1X0NJE4"/>
<evidence type="ECO:0000256" key="4">
    <source>
        <dbReference type="ARBA" id="ARBA00022777"/>
    </source>
</evidence>
<gene>
    <name evidence="9" type="ORF">TM35_000431960</name>
</gene>
<dbReference type="Gene3D" id="1.20.140.20">
    <property type="entry name" value="Alpha-ketoacid/pyruvate dehydrogenase kinase, N-terminal domain"/>
    <property type="match status" value="1"/>
</dbReference>